<organism evidence="4 5">
    <name type="scientific">Streptomyces mashuensis</name>
    <dbReference type="NCBI Taxonomy" id="33904"/>
    <lineage>
        <taxon>Bacteria</taxon>
        <taxon>Bacillati</taxon>
        <taxon>Actinomycetota</taxon>
        <taxon>Actinomycetes</taxon>
        <taxon>Kitasatosporales</taxon>
        <taxon>Streptomycetaceae</taxon>
        <taxon>Streptomyces</taxon>
    </lineage>
</organism>
<proteinExistence type="predicted"/>
<dbReference type="InterPro" id="IPR003593">
    <property type="entry name" value="AAA+_ATPase"/>
</dbReference>
<dbReference type="PROSITE" id="PS50893">
    <property type="entry name" value="ABC_TRANSPORTER_2"/>
    <property type="match status" value="1"/>
</dbReference>
<evidence type="ECO:0000256" key="1">
    <source>
        <dbReference type="ARBA" id="ARBA00022741"/>
    </source>
</evidence>
<evidence type="ECO:0000313" key="5">
    <source>
        <dbReference type="Proteomes" id="UP000638313"/>
    </source>
</evidence>
<name>A0A919B4S5_9ACTN</name>
<dbReference type="AlphaFoldDB" id="A0A919B4S5"/>
<dbReference type="GO" id="GO:0005524">
    <property type="term" value="F:ATP binding"/>
    <property type="evidence" value="ECO:0007669"/>
    <property type="project" value="UniProtKB-KW"/>
</dbReference>
<dbReference type="InterPro" id="IPR003439">
    <property type="entry name" value="ABC_transporter-like_ATP-bd"/>
</dbReference>
<dbReference type="CDD" id="cd03230">
    <property type="entry name" value="ABC_DR_subfamily_A"/>
    <property type="match status" value="1"/>
</dbReference>
<dbReference type="GO" id="GO:0016887">
    <property type="term" value="F:ATP hydrolysis activity"/>
    <property type="evidence" value="ECO:0007669"/>
    <property type="project" value="InterPro"/>
</dbReference>
<dbReference type="InterPro" id="IPR017871">
    <property type="entry name" value="ABC_transporter-like_CS"/>
</dbReference>
<dbReference type="InterPro" id="IPR027417">
    <property type="entry name" value="P-loop_NTPase"/>
</dbReference>
<dbReference type="EMBL" id="BNBD01000007">
    <property type="protein sequence ID" value="GHF53124.1"/>
    <property type="molecule type" value="Genomic_DNA"/>
</dbReference>
<dbReference type="SUPFAM" id="SSF52540">
    <property type="entry name" value="P-loop containing nucleoside triphosphate hydrolases"/>
    <property type="match status" value="1"/>
</dbReference>
<dbReference type="PANTHER" id="PTHR43038:SF3">
    <property type="entry name" value="ABC TRANSPORTER G FAMILY MEMBER 20 ISOFORM X1"/>
    <property type="match status" value="1"/>
</dbReference>
<reference evidence="4" key="1">
    <citation type="journal article" date="2014" name="Int. J. Syst. Evol. Microbiol.">
        <title>Complete genome sequence of Corynebacterium casei LMG S-19264T (=DSM 44701T), isolated from a smear-ripened cheese.</title>
        <authorList>
            <consortium name="US DOE Joint Genome Institute (JGI-PGF)"/>
            <person name="Walter F."/>
            <person name="Albersmeier A."/>
            <person name="Kalinowski J."/>
            <person name="Ruckert C."/>
        </authorList>
    </citation>
    <scope>NUCLEOTIDE SEQUENCE</scope>
    <source>
        <strain evidence="4">JCM 4059</strain>
    </source>
</reference>
<evidence type="ECO:0000313" key="4">
    <source>
        <dbReference type="EMBL" id="GHF53124.1"/>
    </source>
</evidence>
<evidence type="ECO:0000256" key="2">
    <source>
        <dbReference type="ARBA" id="ARBA00022840"/>
    </source>
</evidence>
<dbReference type="Proteomes" id="UP000638313">
    <property type="component" value="Unassembled WGS sequence"/>
</dbReference>
<comment type="caution">
    <text evidence="4">The sequence shown here is derived from an EMBL/GenBank/DDBJ whole genome shotgun (WGS) entry which is preliminary data.</text>
</comment>
<keyword evidence="1" id="KW-0547">Nucleotide-binding</keyword>
<dbReference type="Pfam" id="PF00005">
    <property type="entry name" value="ABC_tran"/>
    <property type="match status" value="1"/>
</dbReference>
<evidence type="ECO:0000259" key="3">
    <source>
        <dbReference type="PROSITE" id="PS50893"/>
    </source>
</evidence>
<dbReference type="SMART" id="SM00382">
    <property type="entry name" value="AAA"/>
    <property type="match status" value="1"/>
</dbReference>
<gene>
    <name evidence="4" type="ORF">GCM10010218_38210</name>
</gene>
<sequence length="258" mass="27140">MVTTRGPAPRHRTGPVPPDAVAVDIAGLWVSRGRHTILRGIDLTIARGSITGLVGPSGCGKTTLMRAVTGTQRIARGSVRVLGRPAGDASLRGRIGYDPQAAALHTDLTVTEELRYFAAVLGAPPCDVQRVIAELRLQDHAGRLVGRLSGGQRSRASLAVALLGTPELLILDEPTVGLDPLLRDELWQLFVALAERGITLLVSTHVMDEAIRCPRVALMHHGTVLACAAPAELCAGTGRSGLEDAFKDLITASTGGPR</sequence>
<dbReference type="PROSITE" id="PS00211">
    <property type="entry name" value="ABC_TRANSPORTER_1"/>
    <property type="match status" value="1"/>
</dbReference>
<reference evidence="4" key="2">
    <citation type="submission" date="2020-09" db="EMBL/GenBank/DDBJ databases">
        <authorList>
            <person name="Sun Q."/>
            <person name="Ohkuma M."/>
        </authorList>
    </citation>
    <scope>NUCLEOTIDE SEQUENCE</scope>
    <source>
        <strain evidence="4">JCM 4059</strain>
    </source>
</reference>
<keyword evidence="2 4" id="KW-0067">ATP-binding</keyword>
<accession>A0A919B4S5</accession>
<dbReference type="RefSeq" id="WP_190130845.1">
    <property type="nucleotide sequence ID" value="NZ_BNBD01000007.1"/>
</dbReference>
<dbReference type="Gene3D" id="3.40.50.300">
    <property type="entry name" value="P-loop containing nucleotide triphosphate hydrolases"/>
    <property type="match status" value="1"/>
</dbReference>
<keyword evidence="5" id="KW-1185">Reference proteome</keyword>
<dbReference type="PANTHER" id="PTHR43038">
    <property type="entry name" value="ATP-BINDING CASSETTE, SUB-FAMILY H, MEMBER 1"/>
    <property type="match status" value="1"/>
</dbReference>
<feature type="domain" description="ABC transporter" evidence="3">
    <location>
        <begin position="23"/>
        <end position="246"/>
    </location>
</feature>
<protein>
    <submittedName>
        <fullName evidence="4">Multidrug ABC transporter ATP-binding protein</fullName>
    </submittedName>
</protein>